<comment type="subcellular location">
    <subcellularLocation>
        <location evidence="1">Cell membrane</location>
        <topology evidence="1">Multi-pass membrane protein</topology>
    </subcellularLocation>
</comment>
<comment type="caution">
    <text evidence="7">The sequence shown here is derived from an EMBL/GenBank/DDBJ whole genome shotgun (WGS) entry which is preliminary data.</text>
</comment>
<evidence type="ECO:0000256" key="6">
    <source>
        <dbReference type="SAM" id="Phobius"/>
    </source>
</evidence>
<sequence>MELGVAGGRRTGFALREFVVAASRRWWVRGLAALVAGVVVVVTLRGRAPEPGEILAALRATDARWFAVAVLLQQLSQAAFGRQQRVMLAAFGVRMSRPVALAVAYARSAISLAFPAGSAMSAAYAMGQYRRRGATAAAAATTMVLSGAASVGGLLLAYAAVAGSMVGLRQPALAVVVLLCLVAVVPVVVGAVRARVHHESRIAARLPAAVGRVLREVRTVRPRELGVTVAFAVLNWLLDLACLAAAARGSGLSLSVAQLATVYLAVQVVRQIPITPGGFGLIEASLLAGLVAAGAPHAAAAAAVLVYRLASCWLVLPIGLASHLVLRLGGRHPVASVT</sequence>
<name>A0ABQ3ZEF0_9ACTN</name>
<dbReference type="Pfam" id="PF03706">
    <property type="entry name" value="LPG_synthase_TM"/>
    <property type="match status" value="1"/>
</dbReference>
<evidence type="ECO:0000313" key="8">
    <source>
        <dbReference type="Proteomes" id="UP000637628"/>
    </source>
</evidence>
<keyword evidence="5 6" id="KW-0472">Membrane</keyword>
<feature type="transmembrane region" description="Helical" evidence="6">
    <location>
        <begin position="225"/>
        <end position="246"/>
    </location>
</feature>
<gene>
    <name evidence="7" type="ORF">Adu01nite_92690</name>
</gene>
<feature type="transmembrane region" description="Helical" evidence="6">
    <location>
        <begin position="172"/>
        <end position="192"/>
    </location>
</feature>
<keyword evidence="4 6" id="KW-1133">Transmembrane helix</keyword>
<dbReference type="Proteomes" id="UP000637628">
    <property type="component" value="Unassembled WGS sequence"/>
</dbReference>
<evidence type="ECO:0000313" key="7">
    <source>
        <dbReference type="EMBL" id="GIE07919.1"/>
    </source>
</evidence>
<feature type="transmembrane region" description="Helical" evidence="6">
    <location>
        <begin position="305"/>
        <end position="326"/>
    </location>
</feature>
<evidence type="ECO:0008006" key="9">
    <source>
        <dbReference type="Google" id="ProtNLM"/>
    </source>
</evidence>
<evidence type="ECO:0000256" key="1">
    <source>
        <dbReference type="ARBA" id="ARBA00004651"/>
    </source>
</evidence>
<evidence type="ECO:0000256" key="2">
    <source>
        <dbReference type="ARBA" id="ARBA00022475"/>
    </source>
</evidence>
<reference evidence="7 8" key="1">
    <citation type="submission" date="2021-01" db="EMBL/GenBank/DDBJ databases">
        <title>Whole genome shotgun sequence of Actinoplanes durhamensis NBRC 14914.</title>
        <authorList>
            <person name="Komaki H."/>
            <person name="Tamura T."/>
        </authorList>
    </citation>
    <scope>NUCLEOTIDE SEQUENCE [LARGE SCALE GENOMIC DNA]</scope>
    <source>
        <strain evidence="7 8">NBRC 14914</strain>
    </source>
</reference>
<keyword evidence="8" id="KW-1185">Reference proteome</keyword>
<dbReference type="NCBIfam" id="TIGR00374">
    <property type="entry name" value="flippase-like domain"/>
    <property type="match status" value="1"/>
</dbReference>
<keyword evidence="2" id="KW-1003">Cell membrane</keyword>
<dbReference type="PANTHER" id="PTHR39087:SF2">
    <property type="entry name" value="UPF0104 MEMBRANE PROTEIN MJ1595"/>
    <property type="match status" value="1"/>
</dbReference>
<accession>A0ABQ3ZEF0</accession>
<evidence type="ECO:0000256" key="4">
    <source>
        <dbReference type="ARBA" id="ARBA00022989"/>
    </source>
</evidence>
<feature type="transmembrane region" description="Helical" evidence="6">
    <location>
        <begin position="102"/>
        <end position="125"/>
    </location>
</feature>
<evidence type="ECO:0000256" key="5">
    <source>
        <dbReference type="ARBA" id="ARBA00023136"/>
    </source>
</evidence>
<dbReference type="EMBL" id="BOML01000093">
    <property type="protein sequence ID" value="GIE07919.1"/>
    <property type="molecule type" value="Genomic_DNA"/>
</dbReference>
<keyword evidence="3 6" id="KW-0812">Transmembrane</keyword>
<feature type="transmembrane region" description="Helical" evidence="6">
    <location>
        <begin position="26"/>
        <end position="44"/>
    </location>
</feature>
<evidence type="ECO:0000256" key="3">
    <source>
        <dbReference type="ARBA" id="ARBA00022692"/>
    </source>
</evidence>
<proteinExistence type="predicted"/>
<dbReference type="RefSeq" id="WP_203735750.1">
    <property type="nucleotide sequence ID" value="NZ_BAAATX010000055.1"/>
</dbReference>
<dbReference type="PANTHER" id="PTHR39087">
    <property type="entry name" value="UPF0104 MEMBRANE PROTEIN MJ1595"/>
    <property type="match status" value="1"/>
</dbReference>
<protein>
    <recommendedName>
        <fullName evidence="9">Flippase-like domain-containing protein</fullName>
    </recommendedName>
</protein>
<feature type="transmembrane region" description="Helical" evidence="6">
    <location>
        <begin position="137"/>
        <end position="160"/>
    </location>
</feature>
<organism evidence="7 8">
    <name type="scientific">Paractinoplanes durhamensis</name>
    <dbReference type="NCBI Taxonomy" id="113563"/>
    <lineage>
        <taxon>Bacteria</taxon>
        <taxon>Bacillati</taxon>
        <taxon>Actinomycetota</taxon>
        <taxon>Actinomycetes</taxon>
        <taxon>Micromonosporales</taxon>
        <taxon>Micromonosporaceae</taxon>
        <taxon>Paractinoplanes</taxon>
    </lineage>
</organism>
<dbReference type="InterPro" id="IPR022791">
    <property type="entry name" value="L-PG_synthase/AglD"/>
</dbReference>